<comment type="similarity">
    <text evidence="6 27">Belongs to the glycosyl hydrolase 47 family.</text>
</comment>
<evidence type="ECO:0000256" key="3">
    <source>
        <dbReference type="ARBA" id="ARBA00001946"/>
    </source>
</evidence>
<proteinExistence type="inferred from homology"/>
<comment type="cofactor">
    <cofactor evidence="3">
        <name>Mg(2+)</name>
        <dbReference type="ChEBI" id="CHEBI:18420"/>
    </cofactor>
</comment>
<dbReference type="InterPro" id="IPR001382">
    <property type="entry name" value="Glyco_hydro_47"/>
</dbReference>
<keyword evidence="10 25" id="KW-0106">Calcium</keyword>
<dbReference type="GO" id="GO:0005783">
    <property type="term" value="C:endoplasmic reticulum"/>
    <property type="evidence" value="ECO:0007669"/>
    <property type="project" value="TreeGrafter"/>
</dbReference>
<dbReference type="EMBL" id="JAMYWD010000008">
    <property type="protein sequence ID" value="KAJ4962716.1"/>
    <property type="molecule type" value="Genomic_DNA"/>
</dbReference>
<comment type="pathway">
    <text evidence="5">Protein modification; protein glycosylation.</text>
</comment>
<evidence type="ECO:0000256" key="12">
    <source>
        <dbReference type="ARBA" id="ARBA00022968"/>
    </source>
</evidence>
<evidence type="ECO:0000256" key="16">
    <source>
        <dbReference type="ARBA" id="ARBA00023136"/>
    </source>
</evidence>
<comment type="function">
    <text evidence="22">Class I alpha-mannosidase essential for early N-glycan processing. Progressively trims alpha-1,2-linked mannose residues. Produces Man(5)GlcNAc(2) from Man(8)GlcNAc(2), but only Man(6)GlcNAc(2) from Man(9)GlcNAc(2). Has difficulty acting on the terminal mannose of the b-branch. Involved in root development and cell wall biosynthesis.</text>
</comment>
<evidence type="ECO:0000256" key="28">
    <source>
        <dbReference type="SAM" id="MobiDB-lite"/>
    </source>
</evidence>
<protein>
    <recommendedName>
        <fullName evidence="27">alpha-1,2-Mannosidase</fullName>
        <ecNumber evidence="27">3.2.1.-</ecNumber>
    </recommendedName>
</protein>
<keyword evidence="15" id="KW-0175">Coiled coil</keyword>
<gene>
    <name evidence="29" type="ORF">NE237_022655</name>
</gene>
<dbReference type="GO" id="GO:0005975">
    <property type="term" value="P:carbohydrate metabolic process"/>
    <property type="evidence" value="ECO:0007669"/>
    <property type="project" value="InterPro"/>
</dbReference>
<dbReference type="EC" id="3.2.1.-" evidence="27"/>
<dbReference type="Gene3D" id="1.50.10.10">
    <property type="match status" value="1"/>
</dbReference>
<keyword evidence="16" id="KW-0472">Membrane</keyword>
<feature type="binding site" evidence="25">
    <location>
        <position position="528"/>
    </location>
    <ligand>
        <name>Ca(2+)</name>
        <dbReference type="ChEBI" id="CHEBI:29108"/>
    </ligand>
</feature>
<dbReference type="InterPro" id="IPR050749">
    <property type="entry name" value="Glycosyl_Hydrolase_47"/>
</dbReference>
<dbReference type="InterPro" id="IPR036026">
    <property type="entry name" value="Seven-hairpin_glycosidases"/>
</dbReference>
<evidence type="ECO:0000313" key="29">
    <source>
        <dbReference type="EMBL" id="KAJ4962716.1"/>
    </source>
</evidence>
<evidence type="ECO:0000256" key="15">
    <source>
        <dbReference type="ARBA" id="ARBA00023054"/>
    </source>
</evidence>
<dbReference type="OrthoDB" id="8118055at2759"/>
<dbReference type="PANTHER" id="PTHR11742:SF6">
    <property type="entry name" value="MANNOSYL-OLIGOSACCHARIDE ALPHA-1,2-MANNOSIDASE IA-RELATED"/>
    <property type="match status" value="1"/>
</dbReference>
<keyword evidence="12" id="KW-0735">Signal-anchor</keyword>
<evidence type="ECO:0000256" key="25">
    <source>
        <dbReference type="PIRSR" id="PIRSR601382-2"/>
    </source>
</evidence>
<keyword evidence="13" id="KW-1133">Transmembrane helix</keyword>
<feature type="region of interest" description="Disordered" evidence="28">
    <location>
        <begin position="539"/>
        <end position="570"/>
    </location>
</feature>
<dbReference type="GO" id="GO:0004571">
    <property type="term" value="F:mannosyl-oligosaccharide 1,2-alpha-mannosidase activity"/>
    <property type="evidence" value="ECO:0007669"/>
    <property type="project" value="UniProtKB-EC"/>
</dbReference>
<keyword evidence="17 26" id="KW-1015">Disulfide bond</keyword>
<organism evidence="29 30">
    <name type="scientific">Protea cynaroides</name>
    <dbReference type="NCBI Taxonomy" id="273540"/>
    <lineage>
        <taxon>Eukaryota</taxon>
        <taxon>Viridiplantae</taxon>
        <taxon>Streptophyta</taxon>
        <taxon>Embryophyta</taxon>
        <taxon>Tracheophyta</taxon>
        <taxon>Spermatophyta</taxon>
        <taxon>Magnoliopsida</taxon>
        <taxon>Proteales</taxon>
        <taxon>Proteaceae</taxon>
        <taxon>Protea</taxon>
    </lineage>
</organism>
<evidence type="ECO:0000256" key="4">
    <source>
        <dbReference type="ARBA" id="ARBA00004194"/>
    </source>
</evidence>
<evidence type="ECO:0000256" key="11">
    <source>
        <dbReference type="ARBA" id="ARBA00022842"/>
    </source>
</evidence>
<dbReference type="InterPro" id="IPR012341">
    <property type="entry name" value="6hp_glycosidase-like_sf"/>
</dbReference>
<name>A0A9Q0K4E8_9MAGN</name>
<evidence type="ECO:0000256" key="24">
    <source>
        <dbReference type="PIRSR" id="PIRSR601382-1"/>
    </source>
</evidence>
<dbReference type="GO" id="GO:0006491">
    <property type="term" value="P:N-glycan processing"/>
    <property type="evidence" value="ECO:0007669"/>
    <property type="project" value="UniProtKB-ARBA"/>
</dbReference>
<evidence type="ECO:0000313" key="30">
    <source>
        <dbReference type="Proteomes" id="UP001141806"/>
    </source>
</evidence>
<feature type="compositionally biased region" description="Basic and acidic residues" evidence="28">
    <location>
        <begin position="82"/>
        <end position="91"/>
    </location>
</feature>
<dbReference type="PRINTS" id="PR00747">
    <property type="entry name" value="GLYHDRLASE47"/>
</dbReference>
<feature type="compositionally biased region" description="Basic and acidic residues" evidence="28">
    <location>
        <begin position="539"/>
        <end position="552"/>
    </location>
</feature>
<evidence type="ECO:0000256" key="2">
    <source>
        <dbReference type="ARBA" id="ARBA00001936"/>
    </source>
</evidence>
<evidence type="ECO:0000256" key="10">
    <source>
        <dbReference type="ARBA" id="ARBA00022837"/>
    </source>
</evidence>
<keyword evidence="9 27" id="KW-0378">Hydrolase</keyword>
<dbReference type="PANTHER" id="PTHR11742">
    <property type="entry name" value="MANNOSYL-OLIGOSACCHARIDE ALPHA-1,2-MANNOSIDASE-RELATED"/>
    <property type="match status" value="1"/>
</dbReference>
<keyword evidence="11" id="KW-0460">Magnesium</keyword>
<dbReference type="FunFam" id="1.50.10.10:FF:000024">
    <property type="entry name" value="alpha-1,2-Mannosidase"/>
    <property type="match status" value="1"/>
</dbReference>
<comment type="caution">
    <text evidence="29">The sequence shown here is derived from an EMBL/GenBank/DDBJ whole genome shotgun (WGS) entry which is preliminary data.</text>
</comment>
<evidence type="ECO:0000256" key="20">
    <source>
        <dbReference type="ARBA" id="ARBA00047669"/>
    </source>
</evidence>
<dbReference type="SUPFAM" id="SSF48225">
    <property type="entry name" value="Seven-hairpin glycosidases"/>
    <property type="match status" value="1"/>
</dbReference>
<evidence type="ECO:0000256" key="18">
    <source>
        <dbReference type="ARBA" id="ARBA00023180"/>
    </source>
</evidence>
<comment type="subcellular location">
    <subcellularLocation>
        <location evidence="23">Endomembrane system</location>
        <topology evidence="23">Single-pass type II membrane protein</topology>
    </subcellularLocation>
    <subcellularLocation>
        <location evidence="4">Golgi apparatus membrane</location>
        <topology evidence="4">Single-pass membrane protein</topology>
    </subcellularLocation>
</comment>
<feature type="active site" evidence="24">
    <location>
        <position position="444"/>
    </location>
</feature>
<keyword evidence="27" id="KW-0326">Glycosidase</keyword>
<dbReference type="GO" id="GO:0000139">
    <property type="term" value="C:Golgi membrane"/>
    <property type="evidence" value="ECO:0007669"/>
    <property type="project" value="UniProtKB-SubCell"/>
</dbReference>
<evidence type="ECO:0000256" key="23">
    <source>
        <dbReference type="ARBA" id="ARBA00060399"/>
    </source>
</evidence>
<evidence type="ECO:0000256" key="13">
    <source>
        <dbReference type="ARBA" id="ARBA00022989"/>
    </source>
</evidence>
<keyword evidence="7" id="KW-0812">Transmembrane</keyword>
<sequence>MARSRSSSTRWRYLFPSYYLKRPMRLALLFIAFVCVSLVVWDRQTLTREHEMEISKLSEELAKLRNELRDMKNDGGDVSESSQEKMVAEDDPLDVQRREKVKEAMLHAWTSYEKYAWGQDELQPQTMNGVNSFGGLGATIVDSLDTLFIMGLKEEFQKAREWVANSLDFNKDYEASVFETTIRVVGGLLSAYDLSEDNVFLEKARDIADRLLPAWDTSSGIPYNRINLVHGNPHNPGWTGGESILADSATEQLEFIALSQRTGDPKYQVKVENVITELQKNFPDDGLLPIFINPQTGRTSYSTITFGAMGDSFYEYLLKAWIQGNKTEAVSHYREMWETSMKGLLSLTQKTTPSSFTYLSEKNGGSISHKMDELACFAPGMLALGSFGYGPGEAQKFLSLAEELAWTCYNFYQSTPTKLAGENYFFHAGQDMSVGTSWNILRPETVESLFYMWRLTGNKTYQEWGWNIFQAFEKNSRIESGYVGLKDVNTGVKDNMMQSFFLAETLKYLYLLFSPDSIISFDEWVFNTEAHPLKIVTRQDRAEESKGFDGQRKPPFRFRSRKEGRTQKYD</sequence>
<dbReference type="Pfam" id="PF01532">
    <property type="entry name" value="Glyco_hydro_47"/>
    <property type="match status" value="1"/>
</dbReference>
<evidence type="ECO:0000256" key="22">
    <source>
        <dbReference type="ARBA" id="ARBA00058858"/>
    </source>
</evidence>
<keyword evidence="18" id="KW-0325">Glycoprotein</keyword>
<evidence type="ECO:0000256" key="5">
    <source>
        <dbReference type="ARBA" id="ARBA00004922"/>
    </source>
</evidence>
<feature type="active site" description="Proton donor" evidence="24">
    <location>
        <position position="179"/>
    </location>
</feature>
<evidence type="ECO:0000256" key="17">
    <source>
        <dbReference type="ARBA" id="ARBA00023157"/>
    </source>
</evidence>
<comment type="catalytic activity">
    <reaction evidence="20">
        <text>N(4)-(alpha-D-Man-(1-&gt;2)-alpha-D-Man-(1-&gt;2)-alpha-D-Man-(1-&gt;3)-[alpha-D-Man-(1-&gt;3)-[alpha-D-Man-(1-&gt;2)-alpha-D-Man-(1-&gt;6)]-alpha-D-Man-(1-&gt;6)]-beta-D-Man-(1-&gt;4)-beta-D-GlcNAc-(1-&gt;4)-beta-D-GlcNAc)-L-asparaginyl-[protein] (N-glucan mannose isomer 8A1,2,3B1,3) + 3 H2O = N(4)-(alpha-D-Man-(1-&gt;3)-[alpha-D-Man-(1-&gt;3)-[alpha-D-Man-(1-&gt;6)]-alpha-D-Man-(1-&gt;6)]-beta-D-Man-(1-&gt;4)-beta-D-GlcNAc-(1-&gt;4)-beta-D-GlcNAc)-L-asparaginyl-[protein] (N-glucan mannose isomer 5A1,2) + 3 beta-D-mannose</text>
        <dbReference type="Rhea" id="RHEA:56028"/>
        <dbReference type="Rhea" id="RHEA-COMP:14358"/>
        <dbReference type="Rhea" id="RHEA-COMP:14367"/>
        <dbReference type="ChEBI" id="CHEBI:15377"/>
        <dbReference type="ChEBI" id="CHEBI:28563"/>
        <dbReference type="ChEBI" id="CHEBI:59087"/>
        <dbReference type="ChEBI" id="CHEBI:60628"/>
        <dbReference type="EC" id="3.2.1.113"/>
    </reaction>
</comment>
<feature type="compositionally biased region" description="Basic and acidic residues" evidence="28">
    <location>
        <begin position="561"/>
        <end position="570"/>
    </location>
</feature>
<dbReference type="Proteomes" id="UP001141806">
    <property type="component" value="Unassembled WGS sequence"/>
</dbReference>
<reference evidence="29" key="1">
    <citation type="journal article" date="2023" name="Plant J.">
        <title>The genome of the king protea, Protea cynaroides.</title>
        <authorList>
            <person name="Chang J."/>
            <person name="Duong T.A."/>
            <person name="Schoeman C."/>
            <person name="Ma X."/>
            <person name="Roodt D."/>
            <person name="Barker N."/>
            <person name="Li Z."/>
            <person name="Van de Peer Y."/>
            <person name="Mizrachi E."/>
        </authorList>
    </citation>
    <scope>NUCLEOTIDE SEQUENCE</scope>
    <source>
        <tissue evidence="29">Young leaves</tissue>
    </source>
</reference>
<keyword evidence="8 25" id="KW-0479">Metal-binding</keyword>
<feature type="active site" evidence="24">
    <location>
        <position position="311"/>
    </location>
</feature>
<evidence type="ECO:0000256" key="26">
    <source>
        <dbReference type="PIRSR" id="PIRSR601382-3"/>
    </source>
</evidence>
<feature type="active site" description="Proton donor" evidence="24">
    <location>
        <position position="422"/>
    </location>
</feature>
<feature type="region of interest" description="Disordered" evidence="28">
    <location>
        <begin position="72"/>
        <end position="91"/>
    </location>
</feature>
<evidence type="ECO:0000256" key="6">
    <source>
        <dbReference type="ARBA" id="ARBA00007658"/>
    </source>
</evidence>
<evidence type="ECO:0000256" key="14">
    <source>
        <dbReference type="ARBA" id="ARBA00023034"/>
    </source>
</evidence>
<feature type="disulfide bond" evidence="26">
    <location>
        <begin position="376"/>
        <end position="408"/>
    </location>
</feature>
<evidence type="ECO:0000256" key="8">
    <source>
        <dbReference type="ARBA" id="ARBA00022723"/>
    </source>
</evidence>
<keyword evidence="19" id="KW-0464">Manganese</keyword>
<comment type="catalytic activity">
    <reaction evidence="21">
        <text>N(4)-(alpha-D-Man-(1-&gt;2)-alpha-D-Man-(1-&gt;2)-alpha-D-Man-(1-&gt;3)-[alpha-D-Man-(1-&gt;2)-alpha-D-Man-(1-&gt;3)-[alpha-D-Man-(1-&gt;2)-alpha-D-Man-(1-&gt;6)]-alpha-D-Man-(1-&gt;6)]-beta-D-Man-(1-&gt;4)-beta-D-GlcNAc-(1-&gt;4)-beta-D-GlcNAc)-L-asparaginyl-[protein] (N-glucan mannose isomer 9A1,2,3B1,2,3) + 4 H2O = N(4)-(alpha-D-Man-(1-&gt;3)-[alpha-D-Man-(1-&gt;3)-[alpha-D-Man-(1-&gt;6)]-alpha-D-Man-(1-&gt;6)]-beta-D-Man-(1-&gt;4)-beta-D-GlcNAc-(1-&gt;4)-beta-D-GlcNAc)-L-asparaginyl-[protein] (N-glucan mannose isomer 5A1,2) + 4 beta-D-mannose</text>
        <dbReference type="Rhea" id="RHEA:56008"/>
        <dbReference type="Rhea" id="RHEA-COMP:14356"/>
        <dbReference type="Rhea" id="RHEA-COMP:14367"/>
        <dbReference type="ChEBI" id="CHEBI:15377"/>
        <dbReference type="ChEBI" id="CHEBI:28563"/>
        <dbReference type="ChEBI" id="CHEBI:59087"/>
        <dbReference type="ChEBI" id="CHEBI:139493"/>
        <dbReference type="EC" id="3.2.1.113"/>
    </reaction>
</comment>
<keyword evidence="30" id="KW-1185">Reference proteome</keyword>
<dbReference type="AlphaFoldDB" id="A0A9Q0K4E8"/>
<evidence type="ECO:0000256" key="27">
    <source>
        <dbReference type="RuleBase" id="RU361193"/>
    </source>
</evidence>
<accession>A0A9Q0K4E8</accession>
<keyword evidence="14" id="KW-0333">Golgi apparatus</keyword>
<evidence type="ECO:0000256" key="21">
    <source>
        <dbReference type="ARBA" id="ARBA00048605"/>
    </source>
</evidence>
<comment type="cofactor">
    <cofactor evidence="1 25">
        <name>Ca(2+)</name>
        <dbReference type="ChEBI" id="CHEBI:29108"/>
    </cofactor>
</comment>
<dbReference type="GO" id="GO:0005509">
    <property type="term" value="F:calcium ion binding"/>
    <property type="evidence" value="ECO:0007669"/>
    <property type="project" value="InterPro"/>
</dbReference>
<comment type="cofactor">
    <cofactor evidence="2">
        <name>Mn(2+)</name>
        <dbReference type="ChEBI" id="CHEBI:29035"/>
    </cofactor>
</comment>
<evidence type="ECO:0000256" key="1">
    <source>
        <dbReference type="ARBA" id="ARBA00001913"/>
    </source>
</evidence>
<evidence type="ECO:0000256" key="19">
    <source>
        <dbReference type="ARBA" id="ARBA00023211"/>
    </source>
</evidence>
<evidence type="ECO:0000256" key="7">
    <source>
        <dbReference type="ARBA" id="ARBA00022692"/>
    </source>
</evidence>
<evidence type="ECO:0000256" key="9">
    <source>
        <dbReference type="ARBA" id="ARBA00022801"/>
    </source>
</evidence>